<feature type="region of interest" description="Disordered" evidence="1">
    <location>
        <begin position="567"/>
        <end position="607"/>
    </location>
</feature>
<feature type="compositionally biased region" description="Low complexity" evidence="1">
    <location>
        <begin position="651"/>
        <end position="679"/>
    </location>
</feature>
<organism evidence="2 3">
    <name type="scientific">Neocallimastix californiae</name>
    <dbReference type="NCBI Taxonomy" id="1754190"/>
    <lineage>
        <taxon>Eukaryota</taxon>
        <taxon>Fungi</taxon>
        <taxon>Fungi incertae sedis</taxon>
        <taxon>Chytridiomycota</taxon>
        <taxon>Chytridiomycota incertae sedis</taxon>
        <taxon>Neocallimastigomycetes</taxon>
        <taxon>Neocallimastigales</taxon>
        <taxon>Neocallimastigaceae</taxon>
        <taxon>Neocallimastix</taxon>
    </lineage>
</organism>
<feature type="region of interest" description="Disordered" evidence="1">
    <location>
        <begin position="625"/>
        <end position="738"/>
    </location>
</feature>
<feature type="compositionally biased region" description="Low complexity" evidence="1">
    <location>
        <begin position="187"/>
        <end position="227"/>
    </location>
</feature>
<evidence type="ECO:0000256" key="1">
    <source>
        <dbReference type="SAM" id="MobiDB-lite"/>
    </source>
</evidence>
<feature type="compositionally biased region" description="Polar residues" evidence="1">
    <location>
        <begin position="625"/>
        <end position="646"/>
    </location>
</feature>
<feature type="region of interest" description="Disordered" evidence="1">
    <location>
        <begin position="520"/>
        <end position="547"/>
    </location>
</feature>
<feature type="region of interest" description="Disordered" evidence="1">
    <location>
        <begin position="94"/>
        <end position="151"/>
    </location>
</feature>
<reference evidence="2 3" key="1">
    <citation type="submission" date="2016-08" db="EMBL/GenBank/DDBJ databases">
        <title>A Parts List for Fungal Cellulosomes Revealed by Comparative Genomics.</title>
        <authorList>
            <consortium name="DOE Joint Genome Institute"/>
            <person name="Haitjema C.H."/>
            <person name="Gilmore S.P."/>
            <person name="Henske J.K."/>
            <person name="Solomon K.V."/>
            <person name="De Groot R."/>
            <person name="Kuo A."/>
            <person name="Mondo S.J."/>
            <person name="Salamov A.A."/>
            <person name="Labutti K."/>
            <person name="Zhao Z."/>
            <person name="Chiniquy J."/>
            <person name="Barry K."/>
            <person name="Brewer H.M."/>
            <person name="Purvine S.O."/>
            <person name="Wright A.T."/>
            <person name="Boxma B."/>
            <person name="Van Alen T."/>
            <person name="Hackstein J.H."/>
            <person name="Baker S.E."/>
            <person name="Grigoriev I.V."/>
            <person name="O'Malley M.A."/>
        </authorList>
    </citation>
    <scope>NUCLEOTIDE SEQUENCE [LARGE SCALE GENOMIC DNA]</scope>
    <source>
        <strain evidence="2 3">G1</strain>
    </source>
</reference>
<feature type="compositionally biased region" description="Polar residues" evidence="1">
    <location>
        <begin position="442"/>
        <end position="466"/>
    </location>
</feature>
<dbReference type="Proteomes" id="UP000193920">
    <property type="component" value="Unassembled WGS sequence"/>
</dbReference>
<proteinExistence type="predicted"/>
<feature type="compositionally biased region" description="Low complexity" evidence="1">
    <location>
        <begin position="537"/>
        <end position="546"/>
    </location>
</feature>
<dbReference type="EMBL" id="MCOG01000001">
    <property type="protein sequence ID" value="ORY87352.1"/>
    <property type="molecule type" value="Genomic_DNA"/>
</dbReference>
<feature type="region of interest" description="Disordered" evidence="1">
    <location>
        <begin position="186"/>
        <end position="227"/>
    </location>
</feature>
<gene>
    <name evidence="2" type="ORF">LY90DRAFT_696724</name>
</gene>
<feature type="region of interest" description="Disordered" evidence="1">
    <location>
        <begin position="434"/>
        <end position="485"/>
    </location>
</feature>
<feature type="compositionally biased region" description="Polar residues" evidence="1">
    <location>
        <begin position="520"/>
        <end position="536"/>
    </location>
</feature>
<feature type="compositionally biased region" description="Low complexity" evidence="1">
    <location>
        <begin position="573"/>
        <end position="605"/>
    </location>
</feature>
<feature type="compositionally biased region" description="Polar residues" evidence="1">
    <location>
        <begin position="136"/>
        <end position="151"/>
    </location>
</feature>
<keyword evidence="3" id="KW-1185">Reference proteome</keyword>
<accession>A0A1Y2FTM6</accession>
<evidence type="ECO:0000313" key="3">
    <source>
        <dbReference type="Proteomes" id="UP000193920"/>
    </source>
</evidence>
<sequence>MDLSTEAINTANQAPAVLKQLENFKYQPSHERLCRTLKQHAKIPEHMRLLWSKVLESAGDRLTSINSALVANVWNNMLSQGIISMKEVEEAAAAKKKRKGNKKQSANKAQKISKTEKKKSNTMKGSEASDEDKKLQTQSNSQASNFLPNSTLNISGSNVKIDIYNNTKTSQNDACTQLSSPSMTIQKINTSTNNGNINANTNNNSNSNSYSSNNKLNINNNSNTSKKNLNSNNNNYIITTQQSIPTIANTIVSIPQNAVQYIPQTGSVITTNNTSNTDYSTVSTTNVNISNSNNTISSIISSPNYNTTVPPLTPPSQSPMIQQVVKQDKLSTQNHQRYSTVSQTPIQMFPSYATNPSLTNTPPQQISQSSQIKNIPNNYNSTMTIPSPPVFNEGYNNATQSNTITLISSQLPTPNPPHAQTQILNSPNMIQIQNQVQSQSQHSLMVNSHSNPSPTMINSQGNYSNPQNQHQSQQAQQIQAQQSQSSAQTAINHVVKSGNQTPGLAMPIQYSSIVLQNPQPTNQQVNHVPSPTFSMINNNNNNNSNNTQKQDIIKQNQTPAWITYPQSSIGQMQPHPQNNIGPIQQQPTSTQPQPQPQSQPQVQVQAQTNHETNIKKNVVNLFSNSQPQTYYPNQGTSSSSYNQQSHPPQAPQQAISNTYSVYSISNPSQSSSSTQNQPVIYTPTNVQGGVPQNHGQMAHPQPSNIISPQQSSQNHQFIYTSTNPNNQNQNQSQTQIQPTQQTNIMYATSSNVQGGVTYVNQNQNFSQTQQTNTLTPQNPIYNMNSSTNSAATTFQRQNQGQNHQQPSYIYSNNMPSLGMENQNNSTYIQNINGNPSTLPASNNANIQTQMIPNANSTLSNPNSQNYYTTKSTYYSMNNISSQQMKDRANLNYILNK</sequence>
<evidence type="ECO:0000313" key="2">
    <source>
        <dbReference type="EMBL" id="ORY87352.1"/>
    </source>
</evidence>
<comment type="caution">
    <text evidence="2">The sequence shown here is derived from an EMBL/GenBank/DDBJ whole genome shotgun (WGS) entry which is preliminary data.</text>
</comment>
<protein>
    <submittedName>
        <fullName evidence="2">Uncharacterized protein</fullName>
    </submittedName>
</protein>
<dbReference type="AlphaFoldDB" id="A0A1Y2FTM6"/>
<feature type="compositionally biased region" description="Low complexity" evidence="1">
    <location>
        <begin position="699"/>
        <end position="738"/>
    </location>
</feature>
<name>A0A1Y2FTM6_9FUNG</name>
<feature type="compositionally biased region" description="Low complexity" evidence="1">
    <location>
        <begin position="467"/>
        <end position="485"/>
    </location>
</feature>
<dbReference type="STRING" id="1754190.A0A1Y2FTM6"/>